<dbReference type="EMBL" id="JAODBU010000003">
    <property type="protein sequence ID" value="MCT7398066.1"/>
    <property type="molecule type" value="Genomic_DNA"/>
</dbReference>
<dbReference type="RefSeq" id="WP_022088678.1">
    <property type="nucleotide sequence ID" value="NZ_JAODBU010000003.1"/>
</dbReference>
<keyword evidence="1" id="KW-0067">ATP-binding</keyword>
<dbReference type="InterPro" id="IPR008533">
    <property type="entry name" value="DUF815"/>
</dbReference>
<dbReference type="PANTHER" id="PTHR42935:SF1">
    <property type="entry name" value="SLR0930 PROTEIN"/>
    <property type="match status" value="1"/>
</dbReference>
<dbReference type="Proteomes" id="UP001431199">
    <property type="component" value="Unassembled WGS sequence"/>
</dbReference>
<keyword evidence="2" id="KW-1185">Reference proteome</keyword>
<sequence length="434" mass="50286">MHNIVSKLLIYGNMPEDSILMELSNIIREYKGENYKKDEIITRIYHQIKRILEISTDYAFDKNLWHNYLTYLLITNENPFSLTCEKVGASDGSVNYFAKNDFKQFKKLFDYDFGPMEEELGIDCFSRIENYKAIGKPELMYNKNVSEKVRALSEKLENTKNEDEFFTCVTDFYKDYGVGMFGLNKAFRISDNDGKLQFHAINNMEQVALDDLVGYEIQKKKLVDNTEAFVQGRKANNCLLFGDSGTGKSTSIKAIVNEYYDKGLRMIEIYKHQFKDLSNVIASIKNRNYKFIIYMDDLSFEEFEIEYKFLKAVIEGGVETKPENVLIYATSNRRHLIKETWNDRSDVQVDNGMHKSDTMEEKLSLVNRFGVTINYSKPSQKEFFNIAVELCRRAGVTMSDEEIKAEANKWELSHGGISGRTAQQFANYLAGQQK</sequence>
<comment type="caution">
    <text evidence="1">The sequence shown here is derived from an EMBL/GenBank/DDBJ whole genome shotgun (WGS) entry which is preliminary data.</text>
</comment>
<gene>
    <name evidence="1" type="ORF">N5B56_03050</name>
</gene>
<keyword evidence="1" id="KW-0547">Nucleotide-binding</keyword>
<dbReference type="Pfam" id="PF05673">
    <property type="entry name" value="DUF815"/>
    <property type="match status" value="1"/>
</dbReference>
<dbReference type="CDD" id="cd00009">
    <property type="entry name" value="AAA"/>
    <property type="match status" value="1"/>
</dbReference>
<evidence type="ECO:0000313" key="1">
    <source>
        <dbReference type="EMBL" id="MCT7398066.1"/>
    </source>
</evidence>
<proteinExistence type="predicted"/>
<dbReference type="InterPro" id="IPR027417">
    <property type="entry name" value="P-loop_NTPase"/>
</dbReference>
<organism evidence="1 2">
    <name type="scientific">Eubacterium album</name>
    <dbReference type="NCBI Taxonomy" id="2978477"/>
    <lineage>
        <taxon>Bacteria</taxon>
        <taxon>Bacillati</taxon>
        <taxon>Bacillota</taxon>
        <taxon>Clostridia</taxon>
        <taxon>Eubacteriales</taxon>
        <taxon>Eubacteriaceae</taxon>
        <taxon>Eubacterium</taxon>
    </lineage>
</organism>
<accession>A0ABT2LXP9</accession>
<dbReference type="PANTHER" id="PTHR42935">
    <property type="entry name" value="SLR0930 PROTEIN"/>
    <property type="match status" value="1"/>
</dbReference>
<evidence type="ECO:0000313" key="2">
    <source>
        <dbReference type="Proteomes" id="UP001431199"/>
    </source>
</evidence>
<name>A0ABT2LXP9_9FIRM</name>
<reference evidence="1" key="1">
    <citation type="submission" date="2022-09" db="EMBL/GenBank/DDBJ databases">
        <title>Eubacterium sp. LFL-14 isolated from human feces.</title>
        <authorList>
            <person name="Liu F."/>
        </authorList>
    </citation>
    <scope>NUCLEOTIDE SEQUENCE</scope>
    <source>
        <strain evidence="1">LFL-14</strain>
    </source>
</reference>
<dbReference type="Gene3D" id="3.40.50.300">
    <property type="entry name" value="P-loop containing nucleotide triphosphate hydrolases"/>
    <property type="match status" value="1"/>
</dbReference>
<protein>
    <submittedName>
        <fullName evidence="1">ATP-binding protein</fullName>
    </submittedName>
</protein>
<dbReference type="SUPFAM" id="SSF52540">
    <property type="entry name" value="P-loop containing nucleoside triphosphate hydrolases"/>
    <property type="match status" value="1"/>
</dbReference>
<dbReference type="GO" id="GO:0005524">
    <property type="term" value="F:ATP binding"/>
    <property type="evidence" value="ECO:0007669"/>
    <property type="project" value="UniProtKB-KW"/>
</dbReference>